<keyword evidence="2" id="KW-1185">Reference proteome</keyword>
<dbReference type="AlphaFoldDB" id="A0A4Y7JL45"/>
<gene>
    <name evidence="1" type="ORF">C5167_022144</name>
</gene>
<sequence>MVSFIPEEIIIDILKRLPVWMMNYGVHGSWTKMFTMGETSGNGAFGNMYPKQSFKNGVILVHVGCSKSYLYDPKHKEFTKLVINGCAVISTWDFMGSLVSPNNLPNSRGHRLTISRRSLVSVVARPLP</sequence>
<organism evidence="1 2">
    <name type="scientific">Papaver somniferum</name>
    <name type="common">Opium poppy</name>
    <dbReference type="NCBI Taxonomy" id="3469"/>
    <lineage>
        <taxon>Eukaryota</taxon>
        <taxon>Viridiplantae</taxon>
        <taxon>Streptophyta</taxon>
        <taxon>Embryophyta</taxon>
        <taxon>Tracheophyta</taxon>
        <taxon>Spermatophyta</taxon>
        <taxon>Magnoliopsida</taxon>
        <taxon>Ranunculales</taxon>
        <taxon>Papaveraceae</taxon>
        <taxon>Papaveroideae</taxon>
        <taxon>Papaver</taxon>
    </lineage>
</organism>
<accession>A0A4Y7JL45</accession>
<dbReference type="Proteomes" id="UP000316621">
    <property type="component" value="Chromosome 5"/>
</dbReference>
<reference evidence="1 2" key="1">
    <citation type="journal article" date="2018" name="Science">
        <title>The opium poppy genome and morphinan production.</title>
        <authorList>
            <person name="Guo L."/>
            <person name="Winzer T."/>
            <person name="Yang X."/>
            <person name="Li Y."/>
            <person name="Ning Z."/>
            <person name="He Z."/>
            <person name="Teodor R."/>
            <person name="Lu Y."/>
            <person name="Bowser T.A."/>
            <person name="Graham I.A."/>
            <person name="Ye K."/>
        </authorList>
    </citation>
    <scope>NUCLEOTIDE SEQUENCE [LARGE SCALE GENOMIC DNA]</scope>
    <source>
        <strain evidence="2">cv. HN1</strain>
        <tissue evidence="1">Leaves</tissue>
    </source>
</reference>
<dbReference type="Gramene" id="RZC60395">
    <property type="protein sequence ID" value="RZC60395"/>
    <property type="gene ID" value="C5167_022144"/>
</dbReference>
<evidence type="ECO:0000313" key="1">
    <source>
        <dbReference type="EMBL" id="RZC60395.1"/>
    </source>
</evidence>
<evidence type="ECO:0008006" key="3">
    <source>
        <dbReference type="Google" id="ProtNLM"/>
    </source>
</evidence>
<dbReference type="EMBL" id="CM010719">
    <property type="protein sequence ID" value="RZC60395.1"/>
    <property type="molecule type" value="Genomic_DNA"/>
</dbReference>
<evidence type="ECO:0000313" key="2">
    <source>
        <dbReference type="Proteomes" id="UP000316621"/>
    </source>
</evidence>
<proteinExistence type="predicted"/>
<protein>
    <recommendedName>
        <fullName evidence="3">F-box associated domain-containing protein</fullName>
    </recommendedName>
</protein>
<name>A0A4Y7JL45_PAPSO</name>